<dbReference type="PROSITE" id="PS51257">
    <property type="entry name" value="PROKAR_LIPOPROTEIN"/>
    <property type="match status" value="1"/>
</dbReference>
<keyword evidence="1" id="KW-0812">Transmembrane</keyword>
<sequence>MMLAGSRNNLIAGFLCGCVLPLITWIVFEYWLQADDMIMNKPGVPYLIAICINLMMIRYSVLHDQDKTGKGIMMSTFMILLLVFMFKIRLSA</sequence>
<evidence type="ECO:0008006" key="4">
    <source>
        <dbReference type="Google" id="ProtNLM"/>
    </source>
</evidence>
<accession>A0A934PWT1</accession>
<feature type="transmembrane region" description="Helical" evidence="1">
    <location>
        <begin position="12"/>
        <end position="32"/>
    </location>
</feature>
<dbReference type="EMBL" id="JAEHFW010000003">
    <property type="protein sequence ID" value="MBK0380458.1"/>
    <property type="molecule type" value="Genomic_DNA"/>
</dbReference>
<proteinExistence type="predicted"/>
<dbReference type="AlphaFoldDB" id="A0A934PWT1"/>
<evidence type="ECO:0000256" key="1">
    <source>
        <dbReference type="SAM" id="Phobius"/>
    </source>
</evidence>
<keyword evidence="1" id="KW-1133">Transmembrane helix</keyword>
<evidence type="ECO:0000313" key="3">
    <source>
        <dbReference type="Proteomes" id="UP000613193"/>
    </source>
</evidence>
<keyword evidence="1" id="KW-0472">Membrane</keyword>
<organism evidence="2 3">
    <name type="scientific">Mucilaginibacter segetis</name>
    <dbReference type="NCBI Taxonomy" id="2793071"/>
    <lineage>
        <taxon>Bacteria</taxon>
        <taxon>Pseudomonadati</taxon>
        <taxon>Bacteroidota</taxon>
        <taxon>Sphingobacteriia</taxon>
        <taxon>Sphingobacteriales</taxon>
        <taxon>Sphingobacteriaceae</taxon>
        <taxon>Mucilaginibacter</taxon>
    </lineage>
</organism>
<dbReference type="Proteomes" id="UP000613193">
    <property type="component" value="Unassembled WGS sequence"/>
</dbReference>
<dbReference type="RefSeq" id="WP_200067008.1">
    <property type="nucleotide sequence ID" value="NZ_JAEHFW010000003.1"/>
</dbReference>
<comment type="caution">
    <text evidence="2">The sequence shown here is derived from an EMBL/GenBank/DDBJ whole genome shotgun (WGS) entry which is preliminary data.</text>
</comment>
<evidence type="ECO:0000313" key="2">
    <source>
        <dbReference type="EMBL" id="MBK0380458.1"/>
    </source>
</evidence>
<name>A0A934PWT1_9SPHI</name>
<gene>
    <name evidence="2" type="ORF">I5M19_14125</name>
</gene>
<keyword evidence="3" id="KW-1185">Reference proteome</keyword>
<feature type="transmembrane region" description="Helical" evidence="1">
    <location>
        <begin position="68"/>
        <end position="86"/>
    </location>
</feature>
<feature type="transmembrane region" description="Helical" evidence="1">
    <location>
        <begin position="44"/>
        <end position="62"/>
    </location>
</feature>
<reference evidence="2" key="1">
    <citation type="submission" date="2020-12" db="EMBL/GenBank/DDBJ databases">
        <title>Bacterial novel species Mucilaginibacter sp. SD-g isolated from soil.</title>
        <authorList>
            <person name="Jung H.-Y."/>
        </authorList>
    </citation>
    <scope>NUCLEOTIDE SEQUENCE</scope>
    <source>
        <strain evidence="2">SD-g</strain>
    </source>
</reference>
<protein>
    <recommendedName>
        <fullName evidence="4">Stationary phase survival protein SurE</fullName>
    </recommendedName>
</protein>